<dbReference type="SUPFAM" id="SSF50494">
    <property type="entry name" value="Trypsin-like serine proteases"/>
    <property type="match status" value="1"/>
</dbReference>
<dbReference type="RefSeq" id="WP_320326035.1">
    <property type="nucleotide sequence ID" value="NZ_JALBUS010000011.1"/>
</dbReference>
<dbReference type="Pfam" id="PF13180">
    <property type="entry name" value="PDZ_2"/>
    <property type="match status" value="1"/>
</dbReference>
<evidence type="ECO:0000313" key="6">
    <source>
        <dbReference type="Proteomes" id="UP001285244"/>
    </source>
</evidence>
<evidence type="ECO:0000256" key="2">
    <source>
        <dbReference type="ARBA" id="ARBA00022670"/>
    </source>
</evidence>
<comment type="similarity">
    <text evidence="1">Belongs to the peptidase S1C family.</text>
</comment>
<comment type="caution">
    <text evidence="5">The sequence shown here is derived from an EMBL/GenBank/DDBJ whole genome shotgun (WGS) entry which is preliminary data.</text>
</comment>
<dbReference type="InterPro" id="IPR001478">
    <property type="entry name" value="PDZ"/>
</dbReference>
<keyword evidence="3" id="KW-0378">Hydrolase</keyword>
<sequence length="384" mass="39263">MNHNMQEQPPEFKEKAKIPKQVLILVLVCALLSGVLGFTGGYIASNLNTSSGNVTINQVKGSTTGSSKVNDVSDIASKCGPSVVEITTESVSNGNSIYGQYISEGAGSGIVYSKDGYIVTNNHVIEGASSITVKTTDGKSYQATLVGSDSDSDLAVLKIDASNLTPVTLGDSSSLNVGDVAIAIGNPLGELGGTVTEGIISALDRQVQIDNTTMTLLQTDASISPGNSGGGLFDANGNLIGIVNAKYSSSSSSSNGSVEGIGFAIPINSAIDVINELIANGKVTNRAALNVSLYDYTKGSSNYYVDEGATEGCYIVQVVSGGAADKAGLKSGDRIVSIDGTSISTSSEAKAVIQKHSPGDKVKVVVERDGKKVTKTVTLGSSNS</sequence>
<keyword evidence="2" id="KW-0645">Protease</keyword>
<dbReference type="Gene3D" id="2.30.42.10">
    <property type="match status" value="1"/>
</dbReference>
<evidence type="ECO:0000259" key="4">
    <source>
        <dbReference type="PROSITE" id="PS50106"/>
    </source>
</evidence>
<dbReference type="EMBL" id="JALBUS010000011">
    <property type="protein sequence ID" value="MDX8417761.1"/>
    <property type="molecule type" value="Genomic_DNA"/>
</dbReference>
<dbReference type="PANTHER" id="PTHR43343:SF3">
    <property type="entry name" value="PROTEASE DO-LIKE 8, CHLOROPLASTIC"/>
    <property type="match status" value="1"/>
</dbReference>
<name>A0ABU4WNZ4_9FIRM</name>
<dbReference type="InterPro" id="IPR009003">
    <property type="entry name" value="Peptidase_S1_PA"/>
</dbReference>
<evidence type="ECO:0000256" key="3">
    <source>
        <dbReference type="ARBA" id="ARBA00022801"/>
    </source>
</evidence>
<dbReference type="PANTHER" id="PTHR43343">
    <property type="entry name" value="PEPTIDASE S12"/>
    <property type="match status" value="1"/>
</dbReference>
<gene>
    <name evidence="5" type="ORF">MOZ64_07890</name>
</gene>
<evidence type="ECO:0000313" key="5">
    <source>
        <dbReference type="EMBL" id="MDX8417761.1"/>
    </source>
</evidence>
<dbReference type="Pfam" id="PF13365">
    <property type="entry name" value="Trypsin_2"/>
    <property type="match status" value="1"/>
</dbReference>
<dbReference type="PRINTS" id="PR00834">
    <property type="entry name" value="PROTEASES2C"/>
</dbReference>
<dbReference type="Proteomes" id="UP001285244">
    <property type="component" value="Unassembled WGS sequence"/>
</dbReference>
<dbReference type="InterPro" id="IPR043504">
    <property type="entry name" value="Peptidase_S1_PA_chymotrypsin"/>
</dbReference>
<feature type="domain" description="PDZ" evidence="4">
    <location>
        <begin position="290"/>
        <end position="370"/>
    </location>
</feature>
<reference evidence="5 6" key="1">
    <citation type="submission" date="2022-03" db="EMBL/GenBank/DDBJ databases">
        <title>Novel taxa within the pig intestine.</title>
        <authorList>
            <person name="Wylensek D."/>
            <person name="Bishof K."/>
            <person name="Afrizal A."/>
            <person name="Clavel T."/>
        </authorList>
    </citation>
    <scope>NUCLEOTIDE SEQUENCE [LARGE SCALE GENOMIC DNA]</scope>
    <source>
        <strain evidence="5 6">Cla-KB-P134</strain>
    </source>
</reference>
<dbReference type="SUPFAM" id="SSF50156">
    <property type="entry name" value="PDZ domain-like"/>
    <property type="match status" value="1"/>
</dbReference>
<keyword evidence="6" id="KW-1185">Reference proteome</keyword>
<dbReference type="Gene3D" id="2.40.10.10">
    <property type="entry name" value="Trypsin-like serine proteases"/>
    <property type="match status" value="2"/>
</dbReference>
<dbReference type="SMART" id="SM00228">
    <property type="entry name" value="PDZ"/>
    <property type="match status" value="1"/>
</dbReference>
<dbReference type="InterPro" id="IPR051201">
    <property type="entry name" value="Chloro_Bact_Ser_Proteases"/>
</dbReference>
<evidence type="ECO:0000256" key="1">
    <source>
        <dbReference type="ARBA" id="ARBA00010541"/>
    </source>
</evidence>
<protein>
    <submittedName>
        <fullName evidence="5">Trypsin-like peptidase domain-containing protein</fullName>
    </submittedName>
</protein>
<proteinExistence type="inferred from homology"/>
<dbReference type="InterPro" id="IPR036034">
    <property type="entry name" value="PDZ_sf"/>
</dbReference>
<organism evidence="5 6">
    <name type="scientific">Absicoccus intestinalis</name>
    <dbReference type="NCBI Taxonomy" id="2926319"/>
    <lineage>
        <taxon>Bacteria</taxon>
        <taxon>Bacillati</taxon>
        <taxon>Bacillota</taxon>
        <taxon>Erysipelotrichia</taxon>
        <taxon>Erysipelotrichales</taxon>
        <taxon>Erysipelotrichaceae</taxon>
        <taxon>Absicoccus</taxon>
    </lineage>
</organism>
<dbReference type="PROSITE" id="PS50106">
    <property type="entry name" value="PDZ"/>
    <property type="match status" value="1"/>
</dbReference>
<dbReference type="InterPro" id="IPR001940">
    <property type="entry name" value="Peptidase_S1C"/>
</dbReference>
<accession>A0ABU4WNZ4</accession>